<dbReference type="InterPro" id="IPR038332">
    <property type="entry name" value="PPE_sf"/>
</dbReference>
<dbReference type="InterPro" id="IPR000030">
    <property type="entry name" value="PPE_dom"/>
</dbReference>
<comment type="caution">
    <text evidence="3">The sequence shown here is derived from an EMBL/GenBank/DDBJ whole genome shotgun (WGS) entry which is preliminary data.</text>
</comment>
<organism evidence="3 4">
    <name type="scientific">Williamsia serinedens</name>
    <dbReference type="NCBI Taxonomy" id="391736"/>
    <lineage>
        <taxon>Bacteria</taxon>
        <taxon>Bacillati</taxon>
        <taxon>Actinomycetota</taxon>
        <taxon>Actinomycetes</taxon>
        <taxon>Mycobacteriales</taxon>
        <taxon>Nocardiaceae</taxon>
        <taxon>Williamsia</taxon>
    </lineage>
</organism>
<feature type="domain" description="PPE" evidence="2">
    <location>
        <begin position="9"/>
        <end position="171"/>
    </location>
</feature>
<dbReference type="EMBL" id="JAMTCG010000008">
    <property type="protein sequence ID" value="MCP2162813.1"/>
    <property type="molecule type" value="Genomic_DNA"/>
</dbReference>
<proteinExistence type="inferred from homology"/>
<accession>A0ABT1H878</accession>
<protein>
    <submittedName>
        <fullName evidence="3">PPE family protein</fullName>
    </submittedName>
</protein>
<keyword evidence="4" id="KW-1185">Reference proteome</keyword>
<gene>
    <name evidence="3" type="ORF">LX12_004025</name>
</gene>
<sequence length="320" mass="32277">MVGFTGVRWEVRPAEQLSRQLSTGAGERPMFEAAMAWGTIASTLQELQQEFAAVRKIVDEGWTGSTRAGVLDAVDTMATWVQAVADDARANAKAAERQAIAHTVAVAAMPDAGVIAAVGQMEAALKAVVAPPSALIAGGIARLDEQAMGMKAQASRVMETYEQATTPVAKPWESAPAPTGLVHAPATAAQRDAAQARLAEQDSAAVAAAQGAMMAIASLSGTGLGPRASNEYTTQTARAAHQGAVPVAGEEVTVVGQSAEATVAGSPVVGPVAPMASASHSGATPTPVVATNYDSVQDAVADGHVPAAPSVLGVAEREGA</sequence>
<evidence type="ECO:0000259" key="2">
    <source>
        <dbReference type="Pfam" id="PF00823"/>
    </source>
</evidence>
<comment type="similarity">
    <text evidence="1">Belongs to the mycobacterial PPE family.</text>
</comment>
<dbReference type="SUPFAM" id="SSF140459">
    <property type="entry name" value="PE/PPE dimer-like"/>
    <property type="match status" value="1"/>
</dbReference>
<evidence type="ECO:0000256" key="1">
    <source>
        <dbReference type="ARBA" id="ARBA00010652"/>
    </source>
</evidence>
<dbReference type="RefSeq" id="WP_253656388.1">
    <property type="nucleotide sequence ID" value="NZ_BAAAOE010000006.1"/>
</dbReference>
<name>A0ABT1H878_9NOCA</name>
<dbReference type="Gene3D" id="1.20.1260.20">
    <property type="entry name" value="PPE superfamily"/>
    <property type="match status" value="1"/>
</dbReference>
<dbReference type="Pfam" id="PF00823">
    <property type="entry name" value="PPE"/>
    <property type="match status" value="1"/>
</dbReference>
<evidence type="ECO:0000313" key="4">
    <source>
        <dbReference type="Proteomes" id="UP001205740"/>
    </source>
</evidence>
<reference evidence="3 4" key="1">
    <citation type="submission" date="2022-06" db="EMBL/GenBank/DDBJ databases">
        <title>Genomic Encyclopedia of Archaeal and Bacterial Type Strains, Phase II (KMG-II): from individual species to whole genera.</title>
        <authorList>
            <person name="Goeker M."/>
        </authorList>
    </citation>
    <scope>NUCLEOTIDE SEQUENCE [LARGE SCALE GENOMIC DNA]</scope>
    <source>
        <strain evidence="3 4">DSM 45037</strain>
    </source>
</reference>
<dbReference type="Proteomes" id="UP001205740">
    <property type="component" value="Unassembled WGS sequence"/>
</dbReference>
<evidence type="ECO:0000313" key="3">
    <source>
        <dbReference type="EMBL" id="MCP2162813.1"/>
    </source>
</evidence>